<feature type="region of interest" description="Disordered" evidence="2">
    <location>
        <begin position="374"/>
        <end position="398"/>
    </location>
</feature>
<evidence type="ECO:0000313" key="5">
    <source>
        <dbReference type="Proteomes" id="UP000297703"/>
    </source>
</evidence>
<dbReference type="GO" id="GO:0016324">
    <property type="term" value="C:apical plasma membrane"/>
    <property type="evidence" value="ECO:0007669"/>
    <property type="project" value="TreeGrafter"/>
</dbReference>
<dbReference type="PANTHER" id="PTHR14191:SF20">
    <property type="entry name" value="NA(+)_H(+) EXCHANGE REGULATORY COFACTOR NHE-RF4"/>
    <property type="match status" value="1"/>
</dbReference>
<dbReference type="CDD" id="cd06768">
    <property type="entry name" value="PDZ_NHERF-like"/>
    <property type="match status" value="4"/>
</dbReference>
<dbReference type="EMBL" id="QXTE01000345">
    <property type="protein sequence ID" value="TFJ99187.1"/>
    <property type="molecule type" value="Genomic_DNA"/>
</dbReference>
<dbReference type="OrthoDB" id="10009200at2759"/>
<dbReference type="PANTHER" id="PTHR14191">
    <property type="entry name" value="PDZ DOMAIN CONTAINING PROTEIN"/>
    <property type="match status" value="1"/>
</dbReference>
<proteinExistence type="predicted"/>
<dbReference type="PROSITE" id="PS50106">
    <property type="entry name" value="PDZ"/>
    <property type="match status" value="4"/>
</dbReference>
<keyword evidence="1" id="KW-0677">Repeat</keyword>
<protein>
    <submittedName>
        <fullName evidence="4">Opsin-3-like</fullName>
    </submittedName>
</protein>
<feature type="compositionally biased region" description="Polar residues" evidence="2">
    <location>
        <begin position="376"/>
        <end position="396"/>
    </location>
</feature>
<evidence type="ECO:0000259" key="3">
    <source>
        <dbReference type="PROSITE" id="PS50106"/>
    </source>
</evidence>
<reference evidence="4 5" key="2">
    <citation type="submission" date="2019-04" db="EMBL/GenBank/DDBJ databases">
        <title>The genome sequence of big-headed turtle.</title>
        <authorList>
            <person name="Gong S."/>
        </authorList>
    </citation>
    <scope>NUCLEOTIDE SEQUENCE [LARGE SCALE GENOMIC DNA]</scope>
    <source>
        <strain evidence="4">DO16091913</strain>
        <tissue evidence="4">Muscle</tissue>
    </source>
</reference>
<feature type="domain" description="PDZ" evidence="3">
    <location>
        <begin position="163"/>
        <end position="243"/>
    </location>
</feature>
<feature type="domain" description="PDZ" evidence="3">
    <location>
        <begin position="58"/>
        <end position="139"/>
    </location>
</feature>
<dbReference type="SMART" id="SM00228">
    <property type="entry name" value="PDZ"/>
    <property type="match status" value="4"/>
</dbReference>
<organism evidence="4 5">
    <name type="scientific">Platysternon megacephalum</name>
    <name type="common">big-headed turtle</name>
    <dbReference type="NCBI Taxonomy" id="55544"/>
    <lineage>
        <taxon>Eukaryota</taxon>
        <taxon>Metazoa</taxon>
        <taxon>Chordata</taxon>
        <taxon>Craniata</taxon>
        <taxon>Vertebrata</taxon>
        <taxon>Euteleostomi</taxon>
        <taxon>Archelosauria</taxon>
        <taxon>Testudinata</taxon>
        <taxon>Testudines</taxon>
        <taxon>Cryptodira</taxon>
        <taxon>Durocryptodira</taxon>
        <taxon>Testudinoidea</taxon>
        <taxon>Platysternidae</taxon>
        <taxon>Platysternon</taxon>
    </lineage>
</organism>
<evidence type="ECO:0000313" key="4">
    <source>
        <dbReference type="EMBL" id="TFJ99187.1"/>
    </source>
</evidence>
<keyword evidence="5" id="KW-1185">Reference proteome</keyword>
<dbReference type="InterPro" id="IPR051067">
    <property type="entry name" value="NHER"/>
</dbReference>
<dbReference type="AlphaFoldDB" id="A0A4D9DRV9"/>
<dbReference type="GO" id="GO:0072659">
    <property type="term" value="P:protein localization to plasma membrane"/>
    <property type="evidence" value="ECO:0007669"/>
    <property type="project" value="TreeGrafter"/>
</dbReference>
<dbReference type="Gene3D" id="2.30.42.10">
    <property type="match status" value="4"/>
</dbReference>
<dbReference type="SUPFAM" id="SSF50156">
    <property type="entry name" value="PDZ domain-like"/>
    <property type="match status" value="4"/>
</dbReference>
<dbReference type="GO" id="GO:0043495">
    <property type="term" value="F:protein-membrane adaptor activity"/>
    <property type="evidence" value="ECO:0007669"/>
    <property type="project" value="TreeGrafter"/>
</dbReference>
<dbReference type="Proteomes" id="UP000297703">
    <property type="component" value="Unassembled WGS sequence"/>
</dbReference>
<reference evidence="4 5" key="1">
    <citation type="submission" date="2019-04" db="EMBL/GenBank/DDBJ databases">
        <title>Draft genome of the big-headed turtle Platysternon megacephalum.</title>
        <authorList>
            <person name="Gong S."/>
        </authorList>
    </citation>
    <scope>NUCLEOTIDE SEQUENCE [LARGE SCALE GENOMIC DNA]</scope>
    <source>
        <strain evidence="4">DO16091913</strain>
        <tissue evidence="4">Muscle</tissue>
    </source>
</reference>
<gene>
    <name evidence="4" type="ORF">DR999_PMT18819</name>
</gene>
<dbReference type="InterPro" id="IPR001478">
    <property type="entry name" value="PDZ"/>
</dbReference>
<feature type="domain" description="PDZ" evidence="3">
    <location>
        <begin position="402"/>
        <end position="482"/>
    </location>
</feature>
<comment type="caution">
    <text evidence="4">The sequence shown here is derived from an EMBL/GenBank/DDBJ whole genome shotgun (WGS) entry which is preliminary data.</text>
</comment>
<dbReference type="Pfam" id="PF00595">
    <property type="entry name" value="PDZ"/>
    <property type="match status" value="3"/>
</dbReference>
<dbReference type="InterPro" id="IPR036034">
    <property type="entry name" value="PDZ_sf"/>
</dbReference>
<dbReference type="STRING" id="55544.A0A4D9DRV9"/>
<sequence>MSWLLERPSDLRAFSSAGLEDTKELTLKFEFNPKDGIDNPALSLAEDSDTEGAEKPRFYLLTKGDGESFGFCLREEVGYKGHIIRQVACGGMAQRRGLQNGDRILEVNGEYVDNMDHFRVVQKIKASGNQVAVAVLDGNAYEVAKALDKNLAELLSGHARPRLCHVMKDKSGFGFSVSAPEGVKGTFRLSVTSDGPADKAGVPSVSWLLELNGASVRNYTYAQLTRKLKQSGSKVTLLVIDAMSEEFYRLQGVRVIAAMADATTLPFKARKLHMVKGPDGYGFLLKEEKCSSGTMGQFLSEVDTGLPADRAGMRDGYRLLAVNGEGVEGLCHQEVVDMIRAGGNQVTLLVIDPDGDKFYSSLGLSPLLFCEDGHPSSGTHTTPGSHPSMPQGNGTPVGTPHLCHLDMGPEGYGFQLQTVTNKPGVFITQVATGSSGKQAGLKEGDVVIEVNGRNVEQESYEEVLGRIKESGRQLTLLVVEQEELRSYREMDLAVTADMAQGGDAAARAEALLGSKQGFPALGPVATGRAGVLQMALHWCDSCLHQPGYAQGYNLSADKVSVAPLGPGLANSSPYKAFAPFPWQELSTWDGFSLLAPLWAPSSSSVTR</sequence>
<evidence type="ECO:0000256" key="2">
    <source>
        <dbReference type="SAM" id="MobiDB-lite"/>
    </source>
</evidence>
<feature type="domain" description="PDZ" evidence="3">
    <location>
        <begin position="271"/>
        <end position="354"/>
    </location>
</feature>
<accession>A0A4D9DRV9</accession>
<evidence type="ECO:0000256" key="1">
    <source>
        <dbReference type="ARBA" id="ARBA00022737"/>
    </source>
</evidence>
<name>A0A4D9DRV9_9SAUR</name>